<dbReference type="Pfam" id="PF12833">
    <property type="entry name" value="HTH_18"/>
    <property type="match status" value="1"/>
</dbReference>
<dbReference type="Gene3D" id="1.10.10.60">
    <property type="entry name" value="Homeodomain-like"/>
    <property type="match status" value="2"/>
</dbReference>
<dbReference type="eggNOG" id="COG2207">
    <property type="taxonomic scope" value="Bacteria"/>
</dbReference>
<reference evidence="6 7" key="1">
    <citation type="submission" date="2014-04" db="EMBL/GenBank/DDBJ databases">
        <title>Aquimarina sp. 22II-S11-z7 Genome Sequencing.</title>
        <authorList>
            <person name="Lai Q."/>
        </authorList>
    </citation>
    <scope>NUCLEOTIDE SEQUENCE [LARGE SCALE GENOMIC DNA]</scope>
    <source>
        <strain evidence="6 7">22II-S11-z7</strain>
    </source>
</reference>
<evidence type="ECO:0000256" key="3">
    <source>
        <dbReference type="ARBA" id="ARBA00023163"/>
    </source>
</evidence>
<keyword evidence="4" id="KW-0812">Transmembrane</keyword>
<dbReference type="SUPFAM" id="SSF46689">
    <property type="entry name" value="Homeodomain-like"/>
    <property type="match status" value="1"/>
</dbReference>
<dbReference type="PANTHER" id="PTHR43280">
    <property type="entry name" value="ARAC-FAMILY TRANSCRIPTIONAL REGULATOR"/>
    <property type="match status" value="1"/>
</dbReference>
<evidence type="ECO:0000313" key="7">
    <source>
        <dbReference type="Proteomes" id="UP000023541"/>
    </source>
</evidence>
<feature type="transmembrane region" description="Helical" evidence="4">
    <location>
        <begin position="136"/>
        <end position="154"/>
    </location>
</feature>
<feature type="transmembrane region" description="Helical" evidence="4">
    <location>
        <begin position="68"/>
        <end position="86"/>
    </location>
</feature>
<keyword evidence="7" id="KW-1185">Reference proteome</keyword>
<keyword evidence="4" id="KW-0472">Membrane</keyword>
<evidence type="ECO:0000313" key="6">
    <source>
        <dbReference type="EMBL" id="EZH71290.1"/>
    </source>
</evidence>
<proteinExistence type="predicted"/>
<dbReference type="PROSITE" id="PS01124">
    <property type="entry name" value="HTH_ARAC_FAMILY_2"/>
    <property type="match status" value="1"/>
</dbReference>
<feature type="transmembrane region" description="Helical" evidence="4">
    <location>
        <begin position="209"/>
        <end position="227"/>
    </location>
</feature>
<dbReference type="SMART" id="SM00342">
    <property type="entry name" value="HTH_ARAC"/>
    <property type="match status" value="1"/>
</dbReference>
<dbReference type="InterPro" id="IPR009057">
    <property type="entry name" value="Homeodomain-like_sf"/>
</dbReference>
<sequence>MIDQGLNFNIFNIIILIGIFQGPIFALIVFFNKNYRFLANYFLVSTALALSFNNFQYWLLDTGMVNELYFQIPFEFLIMSMFYPFVDEYLQIKSPKKIILAIIVPFFTSFIFRLIMKFGLITLSNDLIHILLTLEEYLSLVFSVSMITIILIKIHKYEKAKTDFNLSEIKAKTKWLKQALVFGIIICVFWVFVIQDNIARFEDDLSKYYPLWIIISILVYWIVYKGIIETQIFNQRIEIRNDTIEFTYNGQKTAYINDDFFLEIKSFIINEKLYLNPNLNLDLVAEKFNVSIGHLSKTVNKNANQSFTDFVNQLRVNESKKMLLNPNYKNYTIEAIGYESGFYSKSNFYAAFKKETNQTPSAFRLRK</sequence>
<keyword evidence="1" id="KW-0805">Transcription regulation</keyword>
<keyword evidence="4" id="KW-1133">Transmembrane helix</keyword>
<evidence type="ECO:0000256" key="1">
    <source>
        <dbReference type="ARBA" id="ARBA00023015"/>
    </source>
</evidence>
<accession>A0A023BMJ6</accession>
<dbReference type="InterPro" id="IPR018060">
    <property type="entry name" value="HTH_AraC"/>
</dbReference>
<name>A0A023BMJ6_9FLAO</name>
<comment type="caution">
    <text evidence="6">The sequence shown here is derived from an EMBL/GenBank/DDBJ whole genome shotgun (WGS) entry which is preliminary data.</text>
</comment>
<keyword evidence="3" id="KW-0804">Transcription</keyword>
<feature type="transmembrane region" description="Helical" evidence="4">
    <location>
        <begin position="6"/>
        <end position="31"/>
    </location>
</feature>
<feature type="transmembrane region" description="Helical" evidence="4">
    <location>
        <begin position="38"/>
        <end position="56"/>
    </location>
</feature>
<dbReference type="STRING" id="1317122.ATO12_11040"/>
<dbReference type="EMBL" id="AQRA01000025">
    <property type="protein sequence ID" value="EZH71290.1"/>
    <property type="molecule type" value="Genomic_DNA"/>
</dbReference>
<dbReference type="PANTHER" id="PTHR43280:SF29">
    <property type="entry name" value="ARAC-FAMILY TRANSCRIPTIONAL REGULATOR"/>
    <property type="match status" value="1"/>
</dbReference>
<dbReference type="GO" id="GO:0003700">
    <property type="term" value="F:DNA-binding transcription factor activity"/>
    <property type="evidence" value="ECO:0007669"/>
    <property type="project" value="InterPro"/>
</dbReference>
<dbReference type="AlphaFoldDB" id="A0A023BMJ6"/>
<dbReference type="PROSITE" id="PS00041">
    <property type="entry name" value="HTH_ARAC_FAMILY_1"/>
    <property type="match status" value="1"/>
</dbReference>
<dbReference type="OrthoDB" id="1096411at2"/>
<dbReference type="InterPro" id="IPR018062">
    <property type="entry name" value="HTH_AraC-typ_CS"/>
</dbReference>
<feature type="transmembrane region" description="Helical" evidence="4">
    <location>
        <begin position="175"/>
        <end position="194"/>
    </location>
</feature>
<dbReference type="Proteomes" id="UP000023541">
    <property type="component" value="Unassembled WGS sequence"/>
</dbReference>
<dbReference type="RefSeq" id="WP_034247683.1">
    <property type="nucleotide sequence ID" value="NZ_AQRA01000025.1"/>
</dbReference>
<protein>
    <recommendedName>
        <fullName evidence="5">HTH araC/xylS-type domain-containing protein</fullName>
    </recommendedName>
</protein>
<evidence type="ECO:0000256" key="4">
    <source>
        <dbReference type="SAM" id="Phobius"/>
    </source>
</evidence>
<evidence type="ECO:0000256" key="2">
    <source>
        <dbReference type="ARBA" id="ARBA00023125"/>
    </source>
</evidence>
<feature type="transmembrane region" description="Helical" evidence="4">
    <location>
        <begin position="98"/>
        <end position="116"/>
    </location>
</feature>
<feature type="domain" description="HTH araC/xylS-type" evidence="5">
    <location>
        <begin position="263"/>
        <end position="366"/>
    </location>
</feature>
<evidence type="ECO:0000259" key="5">
    <source>
        <dbReference type="PROSITE" id="PS01124"/>
    </source>
</evidence>
<dbReference type="GO" id="GO:0043565">
    <property type="term" value="F:sequence-specific DNA binding"/>
    <property type="evidence" value="ECO:0007669"/>
    <property type="project" value="InterPro"/>
</dbReference>
<organism evidence="6 7">
    <name type="scientific">Aquimarina atlantica</name>
    <dbReference type="NCBI Taxonomy" id="1317122"/>
    <lineage>
        <taxon>Bacteria</taxon>
        <taxon>Pseudomonadati</taxon>
        <taxon>Bacteroidota</taxon>
        <taxon>Flavobacteriia</taxon>
        <taxon>Flavobacteriales</taxon>
        <taxon>Flavobacteriaceae</taxon>
        <taxon>Aquimarina</taxon>
    </lineage>
</organism>
<keyword evidence="2" id="KW-0238">DNA-binding</keyword>
<gene>
    <name evidence="6" type="ORF">ATO12_11040</name>
</gene>